<name>A0A543Q4F0_ACITH</name>
<dbReference type="PANTHER" id="PTHR12526:SF627">
    <property type="entry name" value="D-RHAMNOSYLTRANSFERASE WBPZ"/>
    <property type="match status" value="1"/>
</dbReference>
<dbReference type="SUPFAM" id="SSF53756">
    <property type="entry name" value="UDP-Glycosyltransferase/glycogen phosphorylase"/>
    <property type="match status" value="1"/>
</dbReference>
<sequence>MNILFVDQTAKLSGGELALLDIVTPYKDGSKVILFEDGPLRVELVKRQVKVEIIIPNGALNNIRRGSRIPMASITSLVRLARSVAQEAKNFDFIFANSQKAGLISVLAGQLASKPVVWYLHDILNSEHFGKAQLLAARYTARKSTQILVNSKSTKEALQILTGRNDNTHLIYNAFNTKPFIQTPNSQENQREALGFDSRPLVGVFGRLSPWKGQDVFLRTLAMMPAVQGLIVGSPMFGEDAYAQHLEQEIKTLGLENRVKLLGFRSDIPELMKTCDIIAHTSIAPEPFGRVIVEGMLSGRPVVASKSGGPNEIIENGVTGMLYTPGDSQALQSVLSEIINEPEQALLMAQRGRETALNRFSLDNMHKRLDDIITVCFNQQKTTLCGESV</sequence>
<dbReference type="EC" id="2.4.1.250" evidence="3"/>
<proteinExistence type="predicted"/>
<dbReference type="PANTHER" id="PTHR12526">
    <property type="entry name" value="GLYCOSYLTRANSFERASE"/>
    <property type="match status" value="1"/>
</dbReference>
<evidence type="ECO:0000313" key="3">
    <source>
        <dbReference type="EMBL" id="TQN51207.1"/>
    </source>
</evidence>
<dbReference type="Pfam" id="PF13439">
    <property type="entry name" value="Glyco_transf_4"/>
    <property type="match status" value="1"/>
</dbReference>
<organism evidence="3 4">
    <name type="scientific">Acidithiobacillus thiooxidans ATCC 19377</name>
    <dbReference type="NCBI Taxonomy" id="637390"/>
    <lineage>
        <taxon>Bacteria</taxon>
        <taxon>Pseudomonadati</taxon>
        <taxon>Pseudomonadota</taxon>
        <taxon>Acidithiobacillia</taxon>
        <taxon>Acidithiobacillales</taxon>
        <taxon>Acidithiobacillaceae</taxon>
        <taxon>Acidithiobacillus</taxon>
    </lineage>
</organism>
<dbReference type="InterPro" id="IPR028098">
    <property type="entry name" value="Glyco_trans_4-like_N"/>
</dbReference>
<dbReference type="CDD" id="cd03801">
    <property type="entry name" value="GT4_PimA-like"/>
    <property type="match status" value="1"/>
</dbReference>
<feature type="domain" description="Glycosyltransferase subfamily 4-like N-terminal" evidence="2">
    <location>
        <begin position="43"/>
        <end position="177"/>
    </location>
</feature>
<dbReference type="GO" id="GO:0102710">
    <property type="term" value="F:D-inositol-3-phosphate glycosyltransferase activity"/>
    <property type="evidence" value="ECO:0007669"/>
    <property type="project" value="UniProtKB-EC"/>
</dbReference>
<dbReference type="InterPro" id="IPR001296">
    <property type="entry name" value="Glyco_trans_1"/>
</dbReference>
<protein>
    <submittedName>
        <fullName evidence="3">D-inositol 3-phosphate glycosyltransferase</fullName>
        <ecNumber evidence="3">2.4.1.250</ecNumber>
    </submittedName>
</protein>
<reference evidence="3 4" key="1">
    <citation type="submission" date="2019-03" db="EMBL/GenBank/DDBJ databases">
        <title>New insights into Acidothiobacillus thiooxidans sulfur metabolism through coupled gene expression, solution geochemistry, microscopy and spectroscopy analyses.</title>
        <authorList>
            <person name="Camacho D."/>
            <person name="Frazao R."/>
            <person name="Fouillen A."/>
            <person name="Nanci A."/>
            <person name="Lang B.F."/>
            <person name="Apte S.C."/>
            <person name="Baron C."/>
            <person name="Warren L.A."/>
        </authorList>
    </citation>
    <scope>NUCLEOTIDE SEQUENCE [LARGE SCALE GENOMIC DNA]</scope>
    <source>
        <strain evidence="3 4">ATCC 19377</strain>
    </source>
</reference>
<evidence type="ECO:0000313" key="4">
    <source>
        <dbReference type="Proteomes" id="UP000315403"/>
    </source>
</evidence>
<gene>
    <name evidence="3" type="primary">mshA_2</name>
    <name evidence="3" type="ORF">DLNHIDIE_01075</name>
</gene>
<comment type="caution">
    <text evidence="3">The sequence shown here is derived from an EMBL/GenBank/DDBJ whole genome shotgun (WGS) entry which is preliminary data.</text>
</comment>
<keyword evidence="3" id="KW-0808">Transferase</keyword>
<dbReference type="AlphaFoldDB" id="A0A543Q4F0"/>
<dbReference type="Proteomes" id="UP000315403">
    <property type="component" value="Unassembled WGS sequence"/>
</dbReference>
<dbReference type="EMBL" id="SZUV01000001">
    <property type="protein sequence ID" value="TQN51207.1"/>
    <property type="molecule type" value="Genomic_DNA"/>
</dbReference>
<dbReference type="Gene3D" id="3.40.50.2000">
    <property type="entry name" value="Glycogen Phosphorylase B"/>
    <property type="match status" value="2"/>
</dbReference>
<dbReference type="Pfam" id="PF00534">
    <property type="entry name" value="Glycos_transf_1"/>
    <property type="match status" value="1"/>
</dbReference>
<evidence type="ECO:0000259" key="1">
    <source>
        <dbReference type="Pfam" id="PF00534"/>
    </source>
</evidence>
<feature type="domain" description="Glycosyl transferase family 1" evidence="1">
    <location>
        <begin position="187"/>
        <end position="354"/>
    </location>
</feature>
<keyword evidence="3" id="KW-0328">Glycosyltransferase</keyword>
<dbReference type="RefSeq" id="WP_142087202.1">
    <property type="nucleotide sequence ID" value="NZ_SZUV01000001.1"/>
</dbReference>
<accession>A0A543Q4F0</accession>
<evidence type="ECO:0000259" key="2">
    <source>
        <dbReference type="Pfam" id="PF13439"/>
    </source>
</evidence>